<keyword evidence="3" id="KW-0812">Transmembrane</keyword>
<dbReference type="HAMAP" id="MF_01139">
    <property type="entry name" value="ISPT"/>
    <property type="match status" value="1"/>
</dbReference>
<dbReference type="PANTHER" id="PTHR10291:SF43">
    <property type="entry name" value="DEHYDRODOLICHYL DIPHOSPHATE SYNTHASE COMPLEX SUBUNIT DHDDS"/>
    <property type="match status" value="1"/>
</dbReference>
<evidence type="ECO:0000256" key="1">
    <source>
        <dbReference type="ARBA" id="ARBA00005432"/>
    </source>
</evidence>
<dbReference type="InterPro" id="IPR018520">
    <property type="entry name" value="UPP_synth-like_CS"/>
</dbReference>
<evidence type="ECO:0000313" key="4">
    <source>
        <dbReference type="EMBL" id="EQC39080.1"/>
    </source>
</evidence>
<dbReference type="GeneID" id="19944015"/>
<dbReference type="STRING" id="1156394.T0QYE8"/>
<dbReference type="FunCoup" id="T0QYE8">
    <property type="interactions" value="157"/>
</dbReference>
<keyword evidence="2 3" id="KW-0808">Transferase</keyword>
<dbReference type="InterPro" id="IPR001441">
    <property type="entry name" value="UPP_synth-like"/>
</dbReference>
<evidence type="ECO:0000313" key="5">
    <source>
        <dbReference type="Proteomes" id="UP000030762"/>
    </source>
</evidence>
<proteinExistence type="inferred from homology"/>
<dbReference type="eggNOG" id="KOG1602">
    <property type="taxonomic scope" value="Eukaryota"/>
</dbReference>
<protein>
    <recommendedName>
        <fullName evidence="3">Alkyl transferase</fullName>
        <ecNumber evidence="3">2.5.1.-</ecNumber>
    </recommendedName>
</protein>
<gene>
    <name evidence="4" type="ORF">SDRG_03288</name>
</gene>
<dbReference type="PROSITE" id="PS01066">
    <property type="entry name" value="UPP_SYNTHASE"/>
    <property type="match status" value="1"/>
</dbReference>
<dbReference type="SUPFAM" id="SSF64005">
    <property type="entry name" value="Undecaprenyl diphosphate synthase"/>
    <property type="match status" value="1"/>
</dbReference>
<sequence length="330" mass="36812">MSAGDVAACFGHFVASMDLSALYYPYSHTLPAVYAQTHKLVAYNSIYNAFELYWLCVLPLLVLGVPLCLSCLPVRLSLPAKLGEKPVAASSRPEWDPTWVVPRHIAAIMDGNRRYGRTRYGLPLKGHQDGSQRVVDFMNWCVGAGVQILTVYAFSTENWGRAQAEVDALMNIFTSFMHDIIPQALERNIRVCVLVSDGAKFPSHIASAIEKIETATAHCTAFTLNICASYGSRNEMVHTVQAIAAKVAAGTLAVDAIDEAIVSEHLLTKNVPDPDLLIRTSGECRLSNFLLYQIAYSELIFLDKMWPELTYDDFLHMMRTFNLRKRRFGK</sequence>
<dbReference type="Pfam" id="PF01255">
    <property type="entry name" value="Prenyltransf"/>
    <property type="match status" value="1"/>
</dbReference>
<dbReference type="Gene3D" id="3.40.1180.10">
    <property type="entry name" value="Decaprenyl diphosphate synthase-like"/>
    <property type="match status" value="1"/>
</dbReference>
<reference evidence="4 5" key="1">
    <citation type="submission" date="2012-04" db="EMBL/GenBank/DDBJ databases">
        <title>The Genome Sequence of Saprolegnia declina VS20.</title>
        <authorList>
            <consortium name="The Broad Institute Genome Sequencing Platform"/>
            <person name="Russ C."/>
            <person name="Nusbaum C."/>
            <person name="Tyler B."/>
            <person name="van West P."/>
            <person name="Dieguez-Uribeondo J."/>
            <person name="de Bruijn I."/>
            <person name="Tripathy S."/>
            <person name="Jiang R."/>
            <person name="Young S.K."/>
            <person name="Zeng Q."/>
            <person name="Gargeya S."/>
            <person name="Fitzgerald M."/>
            <person name="Haas B."/>
            <person name="Abouelleil A."/>
            <person name="Alvarado L."/>
            <person name="Arachchi H.M."/>
            <person name="Berlin A."/>
            <person name="Chapman S.B."/>
            <person name="Goldberg J."/>
            <person name="Griggs A."/>
            <person name="Gujja S."/>
            <person name="Hansen M."/>
            <person name="Howarth C."/>
            <person name="Imamovic A."/>
            <person name="Larimer J."/>
            <person name="McCowen C."/>
            <person name="Montmayeur A."/>
            <person name="Murphy C."/>
            <person name="Neiman D."/>
            <person name="Pearson M."/>
            <person name="Priest M."/>
            <person name="Roberts A."/>
            <person name="Saif S."/>
            <person name="Shea T."/>
            <person name="Sisk P."/>
            <person name="Sykes S."/>
            <person name="Wortman J."/>
            <person name="Nusbaum C."/>
            <person name="Birren B."/>
        </authorList>
    </citation>
    <scope>NUCLEOTIDE SEQUENCE [LARGE SCALE GENOMIC DNA]</scope>
    <source>
        <strain evidence="4 5">VS20</strain>
    </source>
</reference>
<dbReference type="AlphaFoldDB" id="T0QYE8"/>
<evidence type="ECO:0000256" key="3">
    <source>
        <dbReference type="RuleBase" id="RU363018"/>
    </source>
</evidence>
<comment type="similarity">
    <text evidence="1 3">Belongs to the UPP synthase family.</text>
</comment>
<dbReference type="NCBIfam" id="TIGR00055">
    <property type="entry name" value="uppS"/>
    <property type="match status" value="1"/>
</dbReference>
<dbReference type="Proteomes" id="UP000030762">
    <property type="component" value="Unassembled WGS sequence"/>
</dbReference>
<name>T0QYE8_SAPDV</name>
<dbReference type="GO" id="GO:0005783">
    <property type="term" value="C:endoplasmic reticulum"/>
    <property type="evidence" value="ECO:0007669"/>
    <property type="project" value="TreeGrafter"/>
</dbReference>
<organism evidence="4 5">
    <name type="scientific">Saprolegnia diclina (strain VS20)</name>
    <dbReference type="NCBI Taxonomy" id="1156394"/>
    <lineage>
        <taxon>Eukaryota</taxon>
        <taxon>Sar</taxon>
        <taxon>Stramenopiles</taxon>
        <taxon>Oomycota</taxon>
        <taxon>Saprolegniomycetes</taxon>
        <taxon>Saprolegniales</taxon>
        <taxon>Saprolegniaceae</taxon>
        <taxon>Saprolegnia</taxon>
    </lineage>
</organism>
<accession>T0QYE8</accession>
<dbReference type="OMA" id="TKGQPDP"/>
<dbReference type="GO" id="GO:0016094">
    <property type="term" value="P:polyprenol biosynthetic process"/>
    <property type="evidence" value="ECO:0007669"/>
    <property type="project" value="TreeGrafter"/>
</dbReference>
<dbReference type="EMBL" id="JH767139">
    <property type="protein sequence ID" value="EQC39080.1"/>
    <property type="molecule type" value="Genomic_DNA"/>
</dbReference>
<keyword evidence="3" id="KW-0472">Membrane</keyword>
<dbReference type="GO" id="GO:0045547">
    <property type="term" value="F:ditrans,polycis-polyprenyl diphosphate synthase [(2E,6E)-farnesyl diphosphate specific] activity"/>
    <property type="evidence" value="ECO:0007669"/>
    <property type="project" value="TreeGrafter"/>
</dbReference>
<dbReference type="VEuPathDB" id="FungiDB:SDRG_03288"/>
<keyword evidence="3" id="KW-1133">Transmembrane helix</keyword>
<dbReference type="InterPro" id="IPR036424">
    <property type="entry name" value="UPP_synth-like_sf"/>
</dbReference>
<dbReference type="PANTHER" id="PTHR10291">
    <property type="entry name" value="DEHYDRODOLICHYL DIPHOSPHATE SYNTHASE FAMILY MEMBER"/>
    <property type="match status" value="1"/>
</dbReference>
<dbReference type="RefSeq" id="XP_008607141.1">
    <property type="nucleotide sequence ID" value="XM_008608919.1"/>
</dbReference>
<dbReference type="EC" id="2.5.1.-" evidence="3"/>
<feature type="transmembrane region" description="Helical" evidence="3">
    <location>
        <begin position="52"/>
        <end position="72"/>
    </location>
</feature>
<dbReference type="CDD" id="cd00475">
    <property type="entry name" value="Cis_IPPS"/>
    <property type="match status" value="1"/>
</dbReference>
<dbReference type="OrthoDB" id="4173905at2759"/>
<dbReference type="InParanoid" id="T0QYE8"/>
<evidence type="ECO:0000256" key="2">
    <source>
        <dbReference type="ARBA" id="ARBA00022679"/>
    </source>
</evidence>
<keyword evidence="5" id="KW-1185">Reference proteome</keyword>